<evidence type="ECO:0000313" key="2">
    <source>
        <dbReference type="EMBL" id="KKT57514.1"/>
    </source>
</evidence>
<reference evidence="2 3" key="1">
    <citation type="journal article" date="2015" name="Nature">
        <title>rRNA introns, odd ribosomes, and small enigmatic genomes across a large radiation of phyla.</title>
        <authorList>
            <person name="Brown C.T."/>
            <person name="Hug L.A."/>
            <person name="Thomas B.C."/>
            <person name="Sharon I."/>
            <person name="Castelle C.J."/>
            <person name="Singh A."/>
            <person name="Wilkins M.J."/>
            <person name="Williams K.H."/>
            <person name="Banfield J.F."/>
        </authorList>
    </citation>
    <scope>NUCLEOTIDE SEQUENCE [LARGE SCALE GENOMIC DNA]</scope>
</reference>
<dbReference type="GO" id="GO:0006351">
    <property type="term" value="P:DNA-templated transcription"/>
    <property type="evidence" value="ECO:0007669"/>
    <property type="project" value="TreeGrafter"/>
</dbReference>
<comment type="caution">
    <text evidence="2">The sequence shown here is derived from an EMBL/GenBank/DDBJ whole genome shotgun (WGS) entry which is preliminary data.</text>
</comment>
<sequence>MKVGHRAKFKEDISTLTNGMIDTVIDAVLYITFNTVLSVGIRNMRQMEYAQYQSDVLLCTYNAQTIRRALDTLVSRKLIQRNKTPIGRNITISQEGIKRINEMIPTYKTHRPWDGYLYLISYDIPISSNTKRNLLREHLKRIGCGKLQDSLWMTPYNPTSIIDEFIEDHGIPGTILVSKLGKDGSIGDEDRKTLIKRVYGYEQLNERYERFIHGYTKLKNPSITQRSLAYHAILADDPQLPFALEPEYFLGKEAYRVFQS</sequence>
<dbReference type="Pfam" id="PF20803">
    <property type="entry name" value="PaaX_M"/>
    <property type="match status" value="1"/>
</dbReference>
<dbReference type="InterPro" id="IPR048846">
    <property type="entry name" value="PaaX-like_central"/>
</dbReference>
<dbReference type="EMBL" id="LCIQ01000067">
    <property type="protein sequence ID" value="KKT57514.1"/>
    <property type="molecule type" value="Genomic_DNA"/>
</dbReference>
<evidence type="ECO:0000259" key="1">
    <source>
        <dbReference type="Pfam" id="PF20803"/>
    </source>
</evidence>
<organism evidence="2 3">
    <name type="scientific">Candidatus Gottesmanbacteria bacterium GW2011_GWA1_44_24b</name>
    <dbReference type="NCBI Taxonomy" id="1618437"/>
    <lineage>
        <taxon>Bacteria</taxon>
        <taxon>Candidatus Gottesmaniibacteriota</taxon>
    </lineage>
</organism>
<evidence type="ECO:0000313" key="3">
    <source>
        <dbReference type="Proteomes" id="UP000034521"/>
    </source>
</evidence>
<gene>
    <name evidence="2" type="ORF">UW52_C0067G0002</name>
</gene>
<dbReference type="PANTHER" id="PTHR30319">
    <property type="entry name" value="PHENYLACETIC ACID REGULATOR-RELATED TRANSCRIPTIONAL REPRESSOR"/>
    <property type="match status" value="1"/>
</dbReference>
<dbReference type="Gene3D" id="3.30.70.2650">
    <property type="match status" value="1"/>
</dbReference>
<dbReference type="PANTHER" id="PTHR30319:SF1">
    <property type="entry name" value="TRANSCRIPTIONAL REPRESSOR PAAX"/>
    <property type="match status" value="1"/>
</dbReference>
<proteinExistence type="predicted"/>
<name>A0A0G1LC50_9BACT</name>
<accession>A0A0G1LC50</accession>
<dbReference type="AlphaFoldDB" id="A0A0G1LC50"/>
<protein>
    <submittedName>
        <fullName evidence="2">PaaX domain protein</fullName>
    </submittedName>
</protein>
<dbReference type="Proteomes" id="UP000034521">
    <property type="component" value="Unassembled WGS sequence"/>
</dbReference>
<feature type="domain" description="Transcriptional repressor PaaX-like central Cas2-like" evidence="1">
    <location>
        <begin position="111"/>
        <end position="174"/>
    </location>
</feature>